<reference evidence="2 3" key="1">
    <citation type="submission" date="2020-03" db="EMBL/GenBank/DDBJ databases">
        <title>Whole genome shotgun sequence of Phytohabitans houttuyneae NBRC 108639.</title>
        <authorList>
            <person name="Komaki H."/>
            <person name="Tamura T."/>
        </authorList>
    </citation>
    <scope>NUCLEOTIDE SEQUENCE [LARGE SCALE GENOMIC DNA]</scope>
    <source>
        <strain evidence="2 3">NBRC 108639</strain>
    </source>
</reference>
<comment type="caution">
    <text evidence="2">The sequence shown here is derived from an EMBL/GenBank/DDBJ whole genome shotgun (WGS) entry which is preliminary data.</text>
</comment>
<evidence type="ECO:0000313" key="3">
    <source>
        <dbReference type="Proteomes" id="UP000482800"/>
    </source>
</evidence>
<dbReference type="Pfam" id="PF00300">
    <property type="entry name" value="His_Phos_1"/>
    <property type="match status" value="1"/>
</dbReference>
<keyword evidence="3" id="KW-1185">Reference proteome</keyword>
<organism evidence="2 3">
    <name type="scientific">Phytohabitans houttuyneae</name>
    <dbReference type="NCBI Taxonomy" id="1076126"/>
    <lineage>
        <taxon>Bacteria</taxon>
        <taxon>Bacillati</taxon>
        <taxon>Actinomycetota</taxon>
        <taxon>Actinomycetes</taxon>
        <taxon>Micromonosporales</taxon>
        <taxon>Micromonosporaceae</taxon>
    </lineage>
</organism>
<dbReference type="InterPro" id="IPR051021">
    <property type="entry name" value="Mito_Ser/Thr_phosphatase"/>
</dbReference>
<dbReference type="PANTHER" id="PTHR20935">
    <property type="entry name" value="PHOSPHOGLYCERATE MUTASE-RELATED"/>
    <property type="match status" value="1"/>
</dbReference>
<dbReference type="InterPro" id="IPR029033">
    <property type="entry name" value="His_PPase_superfam"/>
</dbReference>
<dbReference type="AlphaFoldDB" id="A0A6V8KHG7"/>
<evidence type="ECO:0000313" key="2">
    <source>
        <dbReference type="EMBL" id="GFJ84652.1"/>
    </source>
</evidence>
<reference evidence="2 3" key="2">
    <citation type="submission" date="2020-03" db="EMBL/GenBank/DDBJ databases">
        <authorList>
            <person name="Ichikawa N."/>
            <person name="Kimura A."/>
            <person name="Kitahashi Y."/>
            <person name="Uohara A."/>
        </authorList>
    </citation>
    <scope>NUCLEOTIDE SEQUENCE [LARGE SCALE GENOMIC DNA]</scope>
    <source>
        <strain evidence="2 3">NBRC 108639</strain>
    </source>
</reference>
<sequence length="199" mass="21133">MAAHRFLHLARHGDAVDDGDLSPDGREQATLLGRRLSRLPVAAVHHGPLPRAAQTAAIVAAHLPGVPVHAAPEAGDYVPPVPDPAALPEPYARFLAGVTPDEYAHGAELAAAAIARHAHPDGPPHELIITHSFTVAWFVRHALSAPDARWIGLNAANTGLTTILYRPDRPPALVAFNDLSHLPQRLRWTGFPPGTAPPV</sequence>
<protein>
    <submittedName>
        <fullName evidence="2">Phosphoglycerate mutase</fullName>
    </submittedName>
</protein>
<dbReference type="InterPro" id="IPR013078">
    <property type="entry name" value="His_Pase_superF_clade-1"/>
</dbReference>
<dbReference type="SUPFAM" id="SSF53254">
    <property type="entry name" value="Phosphoglycerate mutase-like"/>
    <property type="match status" value="1"/>
</dbReference>
<dbReference type="CDD" id="cd07040">
    <property type="entry name" value="HP"/>
    <property type="match status" value="1"/>
</dbReference>
<proteinExistence type="predicted"/>
<dbReference type="Proteomes" id="UP000482800">
    <property type="component" value="Unassembled WGS sequence"/>
</dbReference>
<keyword evidence="1" id="KW-0378">Hydrolase</keyword>
<evidence type="ECO:0000256" key="1">
    <source>
        <dbReference type="ARBA" id="ARBA00022801"/>
    </source>
</evidence>
<dbReference type="GO" id="GO:0016787">
    <property type="term" value="F:hydrolase activity"/>
    <property type="evidence" value="ECO:0007669"/>
    <property type="project" value="UniProtKB-KW"/>
</dbReference>
<accession>A0A6V8KHG7</accession>
<dbReference type="PANTHER" id="PTHR20935:SF0">
    <property type="entry name" value="SERINE_THREONINE-PROTEIN PHOSPHATASE PGAM5, MITOCHONDRIAL"/>
    <property type="match status" value="1"/>
</dbReference>
<dbReference type="Gene3D" id="3.40.50.1240">
    <property type="entry name" value="Phosphoglycerate mutase-like"/>
    <property type="match status" value="1"/>
</dbReference>
<name>A0A6V8KHG7_9ACTN</name>
<gene>
    <name evidence="2" type="ORF">Phou_088320</name>
</gene>
<dbReference type="EMBL" id="BLPF01000003">
    <property type="protein sequence ID" value="GFJ84652.1"/>
    <property type="molecule type" value="Genomic_DNA"/>
</dbReference>